<gene>
    <name evidence="1" type="primary">PARPA_03508.1 scaffold 8165</name>
</gene>
<evidence type="ECO:0000313" key="2">
    <source>
        <dbReference type="Proteomes" id="UP000054107"/>
    </source>
</evidence>
<organism evidence="1 2">
    <name type="scientific">Parasitella parasitica</name>
    <dbReference type="NCBI Taxonomy" id="35722"/>
    <lineage>
        <taxon>Eukaryota</taxon>
        <taxon>Fungi</taxon>
        <taxon>Fungi incertae sedis</taxon>
        <taxon>Mucoromycota</taxon>
        <taxon>Mucoromycotina</taxon>
        <taxon>Mucoromycetes</taxon>
        <taxon>Mucorales</taxon>
        <taxon>Mucorineae</taxon>
        <taxon>Mucoraceae</taxon>
        <taxon>Parasitella</taxon>
    </lineage>
</organism>
<evidence type="ECO:0008006" key="3">
    <source>
        <dbReference type="Google" id="ProtNLM"/>
    </source>
</evidence>
<reference evidence="1 2" key="1">
    <citation type="submission" date="2014-09" db="EMBL/GenBank/DDBJ databases">
        <authorList>
            <person name="Ellenberger Sabrina"/>
        </authorList>
    </citation>
    <scope>NUCLEOTIDE SEQUENCE [LARGE SCALE GENOMIC DNA]</scope>
    <source>
        <strain evidence="1 2">CBS 412.66</strain>
    </source>
</reference>
<name>A0A0B7N4E8_9FUNG</name>
<keyword evidence="2" id="KW-1185">Reference proteome</keyword>
<proteinExistence type="predicted"/>
<dbReference type="EMBL" id="LN722703">
    <property type="protein sequence ID" value="CEP09914.1"/>
    <property type="molecule type" value="Genomic_DNA"/>
</dbReference>
<evidence type="ECO:0000313" key="1">
    <source>
        <dbReference type="EMBL" id="CEP09914.1"/>
    </source>
</evidence>
<accession>A0A0B7N4E8</accession>
<dbReference type="Proteomes" id="UP000054107">
    <property type="component" value="Unassembled WGS sequence"/>
</dbReference>
<feature type="non-terminal residue" evidence="1">
    <location>
        <position position="1"/>
    </location>
</feature>
<sequence length="50" mass="5632">TVIADSWFGSPAMVRAVKAYGLYSIMQVKKKRYWPRGMPVDDMVQPLGDA</sequence>
<protein>
    <recommendedName>
        <fullName evidence="3">PiggyBac transposable element-derived protein domain-containing protein</fullName>
    </recommendedName>
</protein>
<dbReference type="AlphaFoldDB" id="A0A0B7N4E8"/>
<dbReference type="OrthoDB" id="2402654at2759"/>